<sequence>MVAKLSFLSFLGLAPLFAAAQLSGSVGPLTSAATKAATKTCNVLDYGAVADKSTDLGAPLASAFAECKSGGLVYVPEGDYAISTWARLSGGEAWALQIDGIIYRDSDTGGNMIYIEHSTDFELFSSTSAGAFQGLGYELHAEDNWEGPRLLRLYEVTDFSIHDFILVDSPSFHLSLDTCANGEVYNMAIRGGDHGGLDGIDVWSTNIWVHDVEVTNKDECVTVKSPAKNILVESIYCNWSGGCGMGSFGSDTNVSDIVYRDIYTWSSNNMMLIKSNGGSGFVENVLLENFIGHGNAYSLDIDSYWSSMSAVEGDGVQLSNITIKNWKGTEADGAERGPVKVLCADGAPCYDITIEDFAMWTEEGDTQWYSCESAYGTGFCLEDSSNTVSYAVTTTTVSSAPSGYSAASMADDLTAAFGSTVSIPIPTIPTSFYPGATPYSALMADSASSSTSAKAHPAVGTSSSVATASASVYVAAASAPAVTSAVAPVAPVAVSSAAESAPSAAGQAQKGQQGQQGQKGQQGFSSGAHTPEPPFGSEEEDCQE</sequence>
<evidence type="ECO:0000256" key="4">
    <source>
        <dbReference type="ARBA" id="ARBA00022729"/>
    </source>
</evidence>
<dbReference type="SUPFAM" id="SSF51126">
    <property type="entry name" value="Pectin lyase-like"/>
    <property type="match status" value="1"/>
</dbReference>
<comment type="subcellular location">
    <subcellularLocation>
        <location evidence="1">Secreted</location>
    </subcellularLocation>
</comment>
<evidence type="ECO:0000256" key="1">
    <source>
        <dbReference type="ARBA" id="ARBA00004613"/>
    </source>
</evidence>
<keyword evidence="5 14" id="KW-0378">Hydrolase</keyword>
<comment type="catalytic activity">
    <reaction evidence="12">
        <text>Endohydrolysis of alpha-D-GalA-(1-&gt;2)-alpha-L-Rha glycosidic bond in the rhamnogalacturonan I backbone with initial inversion of anomeric configuration releasing oligosaccharides with beta-D-GalA at the reducing end.</text>
        <dbReference type="EC" id="3.2.1.171"/>
    </reaction>
</comment>
<name>A0A317W287_9EURO</name>
<evidence type="ECO:0000256" key="14">
    <source>
        <dbReference type="RuleBase" id="RU361169"/>
    </source>
</evidence>
<dbReference type="Proteomes" id="UP000247233">
    <property type="component" value="Unassembled WGS sequence"/>
</dbReference>
<dbReference type="RefSeq" id="XP_025398518.1">
    <property type="nucleotide sequence ID" value="XM_025543474.1"/>
</dbReference>
<evidence type="ECO:0000256" key="16">
    <source>
        <dbReference type="SAM" id="SignalP"/>
    </source>
</evidence>
<dbReference type="GO" id="GO:0004650">
    <property type="term" value="F:polygalacturonase activity"/>
    <property type="evidence" value="ECO:0007669"/>
    <property type="project" value="InterPro"/>
</dbReference>
<dbReference type="PANTHER" id="PTHR31736">
    <property type="match status" value="1"/>
</dbReference>
<evidence type="ECO:0000256" key="10">
    <source>
        <dbReference type="ARBA" id="ARBA00023316"/>
    </source>
</evidence>
<comment type="similarity">
    <text evidence="2 14">Belongs to the glycosyl hydrolase 28 family.</text>
</comment>
<evidence type="ECO:0000256" key="11">
    <source>
        <dbReference type="ARBA" id="ARBA00023326"/>
    </source>
</evidence>
<evidence type="ECO:0000256" key="8">
    <source>
        <dbReference type="ARBA" id="ARBA00023277"/>
    </source>
</evidence>
<keyword evidence="18" id="KW-1185">Reference proteome</keyword>
<keyword evidence="4 16" id="KW-0732">Signal</keyword>
<gene>
    <name evidence="17" type="ORF">BO70DRAFT_363059</name>
</gene>
<feature type="signal peptide" evidence="16">
    <location>
        <begin position="1"/>
        <end position="20"/>
    </location>
</feature>
<feature type="compositionally biased region" description="Low complexity" evidence="15">
    <location>
        <begin position="497"/>
        <end position="523"/>
    </location>
</feature>
<organism evidence="17 18">
    <name type="scientific">Aspergillus heteromorphus CBS 117.55</name>
    <dbReference type="NCBI Taxonomy" id="1448321"/>
    <lineage>
        <taxon>Eukaryota</taxon>
        <taxon>Fungi</taxon>
        <taxon>Dikarya</taxon>
        <taxon>Ascomycota</taxon>
        <taxon>Pezizomycotina</taxon>
        <taxon>Eurotiomycetes</taxon>
        <taxon>Eurotiomycetidae</taxon>
        <taxon>Eurotiales</taxon>
        <taxon>Aspergillaceae</taxon>
        <taxon>Aspergillus</taxon>
        <taxon>Aspergillus subgen. Circumdati</taxon>
    </lineage>
</organism>
<dbReference type="GeneID" id="37065711"/>
<comment type="caution">
    <text evidence="17">The sequence shown here is derived from an EMBL/GenBank/DDBJ whole genome shotgun (WGS) entry which is preliminary data.</text>
</comment>
<dbReference type="Pfam" id="PF00295">
    <property type="entry name" value="Glyco_hydro_28"/>
    <property type="match status" value="1"/>
</dbReference>
<evidence type="ECO:0000256" key="6">
    <source>
        <dbReference type="ARBA" id="ARBA00023157"/>
    </source>
</evidence>
<evidence type="ECO:0000256" key="3">
    <source>
        <dbReference type="ARBA" id="ARBA00022525"/>
    </source>
</evidence>
<dbReference type="InterPro" id="IPR012334">
    <property type="entry name" value="Pectin_lyas_fold"/>
</dbReference>
<evidence type="ECO:0000313" key="17">
    <source>
        <dbReference type="EMBL" id="PWY79298.1"/>
    </source>
</evidence>
<dbReference type="EC" id="3.2.1.171" evidence="13"/>
<evidence type="ECO:0000256" key="9">
    <source>
        <dbReference type="ARBA" id="ARBA00023295"/>
    </source>
</evidence>
<keyword evidence="10" id="KW-0961">Cell wall biogenesis/degradation</keyword>
<accession>A0A317W287</accession>
<keyword evidence="3" id="KW-0964">Secreted</keyword>
<keyword evidence="8" id="KW-0119">Carbohydrate metabolism</keyword>
<evidence type="ECO:0000256" key="7">
    <source>
        <dbReference type="ARBA" id="ARBA00023180"/>
    </source>
</evidence>
<keyword evidence="9 14" id="KW-0326">Glycosidase</keyword>
<evidence type="ECO:0000256" key="15">
    <source>
        <dbReference type="SAM" id="MobiDB-lite"/>
    </source>
</evidence>
<dbReference type="Gene3D" id="2.160.20.10">
    <property type="entry name" value="Single-stranded right-handed beta-helix, Pectin lyase-like"/>
    <property type="match status" value="1"/>
</dbReference>
<dbReference type="FunFam" id="2.160.20.10:FF:000025">
    <property type="entry name" value="Probable rhamnogalacturonase B"/>
    <property type="match status" value="1"/>
</dbReference>
<evidence type="ECO:0000256" key="2">
    <source>
        <dbReference type="ARBA" id="ARBA00008834"/>
    </source>
</evidence>
<evidence type="ECO:0000256" key="13">
    <source>
        <dbReference type="ARBA" id="ARBA00066935"/>
    </source>
</evidence>
<dbReference type="GO" id="GO:0005576">
    <property type="term" value="C:extracellular region"/>
    <property type="evidence" value="ECO:0007669"/>
    <property type="project" value="UniProtKB-SubCell"/>
</dbReference>
<dbReference type="GO" id="GO:0000272">
    <property type="term" value="P:polysaccharide catabolic process"/>
    <property type="evidence" value="ECO:0007669"/>
    <property type="project" value="UniProtKB-KW"/>
</dbReference>
<dbReference type="GO" id="GO:0046576">
    <property type="term" value="F:rhamnogalacturonan alpha-L-rhamnopyranosyl-(1-&gt;4)-alpha-D-galactopyranosyluronide lyase activity"/>
    <property type="evidence" value="ECO:0007669"/>
    <property type="project" value="UniProtKB-ARBA"/>
</dbReference>
<dbReference type="PANTHER" id="PTHR31736:SF19">
    <property type="entry name" value="PECTIN LYASE SUPERFAMILY PROTEIN-RELATED"/>
    <property type="match status" value="1"/>
</dbReference>
<protein>
    <recommendedName>
        <fullName evidence="13">rhamnogalacturonan hydrolase</fullName>
        <ecNumber evidence="13">3.2.1.171</ecNumber>
    </recommendedName>
</protein>
<dbReference type="InterPro" id="IPR000743">
    <property type="entry name" value="Glyco_hydro_28"/>
</dbReference>
<keyword evidence="11" id="KW-0624">Polysaccharide degradation</keyword>
<feature type="region of interest" description="Disordered" evidence="15">
    <location>
        <begin position="497"/>
        <end position="544"/>
    </location>
</feature>
<dbReference type="InterPro" id="IPR011050">
    <property type="entry name" value="Pectin_lyase_fold/virulence"/>
</dbReference>
<dbReference type="GO" id="GO:0071555">
    <property type="term" value="P:cell wall organization"/>
    <property type="evidence" value="ECO:0007669"/>
    <property type="project" value="UniProtKB-KW"/>
</dbReference>
<keyword evidence="7" id="KW-0325">Glycoprotein</keyword>
<dbReference type="AlphaFoldDB" id="A0A317W287"/>
<feature type="chain" id="PRO_5016268663" description="rhamnogalacturonan hydrolase" evidence="16">
    <location>
        <begin position="21"/>
        <end position="544"/>
    </location>
</feature>
<evidence type="ECO:0000313" key="18">
    <source>
        <dbReference type="Proteomes" id="UP000247233"/>
    </source>
</evidence>
<dbReference type="OrthoDB" id="2268901at2759"/>
<evidence type="ECO:0000256" key="5">
    <source>
        <dbReference type="ARBA" id="ARBA00022801"/>
    </source>
</evidence>
<evidence type="ECO:0000256" key="12">
    <source>
        <dbReference type="ARBA" id="ARBA00051850"/>
    </source>
</evidence>
<dbReference type="STRING" id="1448321.A0A317W287"/>
<dbReference type="VEuPathDB" id="FungiDB:BO70DRAFT_363059"/>
<keyword evidence="6" id="KW-1015">Disulfide bond</keyword>
<proteinExistence type="inferred from homology"/>
<reference evidence="17 18" key="1">
    <citation type="submission" date="2016-12" db="EMBL/GenBank/DDBJ databases">
        <title>The genomes of Aspergillus section Nigri reveals drivers in fungal speciation.</title>
        <authorList>
            <consortium name="DOE Joint Genome Institute"/>
            <person name="Vesth T.C."/>
            <person name="Nybo J."/>
            <person name="Theobald S."/>
            <person name="Brandl J."/>
            <person name="Frisvad J.C."/>
            <person name="Nielsen K.F."/>
            <person name="Lyhne E.K."/>
            <person name="Kogle M.E."/>
            <person name="Kuo A."/>
            <person name="Riley R."/>
            <person name="Clum A."/>
            <person name="Nolan M."/>
            <person name="Lipzen A."/>
            <person name="Salamov A."/>
            <person name="Henrissat B."/>
            <person name="Wiebenga A."/>
            <person name="De Vries R.P."/>
            <person name="Grigoriev I.V."/>
            <person name="Mortensen U.H."/>
            <person name="Andersen M.R."/>
            <person name="Baker S.E."/>
        </authorList>
    </citation>
    <scope>NUCLEOTIDE SEQUENCE [LARGE SCALE GENOMIC DNA]</scope>
    <source>
        <strain evidence="17 18">CBS 117.55</strain>
    </source>
</reference>
<dbReference type="EMBL" id="MSFL01000016">
    <property type="protein sequence ID" value="PWY79298.1"/>
    <property type="molecule type" value="Genomic_DNA"/>
</dbReference>